<dbReference type="Proteomes" id="UP000243105">
    <property type="component" value="Unassembled WGS sequence"/>
</dbReference>
<evidence type="ECO:0000313" key="2">
    <source>
        <dbReference type="EMBL" id="CUS96977.1"/>
    </source>
</evidence>
<comment type="caution">
    <text evidence="2">The sequence shown here is derived from an EMBL/GenBank/DDBJ whole genome shotgun (WGS) entry which is preliminary data.</text>
</comment>
<keyword evidence="1" id="KW-0472">Membrane</keyword>
<feature type="transmembrane region" description="Helical" evidence="1">
    <location>
        <begin position="6"/>
        <end position="31"/>
    </location>
</feature>
<dbReference type="RefSeq" id="WP_234696728.1">
    <property type="nucleotide sequence ID" value="NZ_CZVV01000006.1"/>
</dbReference>
<protein>
    <submittedName>
        <fullName evidence="2">Uncharacterized protein</fullName>
    </submittedName>
</protein>
<gene>
    <name evidence="2" type="ORF">JGI25_00192</name>
</gene>
<organism evidence="2 3">
    <name type="scientific">Kryptobacter tengchongensis</name>
    <dbReference type="NCBI Taxonomy" id="1643429"/>
    <lineage>
        <taxon>Bacteria</taxon>
        <taxon>Pseudomonadati</taxon>
        <taxon>Candidatus Kryptoniota</taxon>
        <taxon>Candidatus Kryptobacter</taxon>
    </lineage>
</organism>
<evidence type="ECO:0000256" key="1">
    <source>
        <dbReference type="SAM" id="Phobius"/>
    </source>
</evidence>
<dbReference type="AlphaFoldDB" id="A0A916PAX0"/>
<keyword evidence="1" id="KW-1133">Transmembrane helix</keyword>
<sequence length="45" mass="5172">MKIGVIFWLATYIISSVLFFSVALIVTVLGLRDLKFLTRSQRKVK</sequence>
<accession>A0A916PAX0</accession>
<keyword evidence="1" id="KW-0812">Transmembrane</keyword>
<proteinExistence type="predicted"/>
<evidence type="ECO:0000313" key="3">
    <source>
        <dbReference type="Proteomes" id="UP000243105"/>
    </source>
</evidence>
<dbReference type="EMBL" id="CZVV01000006">
    <property type="protein sequence ID" value="CUS96977.1"/>
    <property type="molecule type" value="Genomic_DNA"/>
</dbReference>
<reference evidence="2 3" key="1">
    <citation type="submission" date="2015-11" db="EMBL/GenBank/DDBJ databases">
        <authorList>
            <person name="Varghese N."/>
        </authorList>
    </citation>
    <scope>NUCLEOTIDE SEQUENCE [LARGE SCALE GENOMIC DNA]</scope>
    <source>
        <strain evidence="2 3">JGI-25</strain>
    </source>
</reference>
<name>A0A916PAX0_KRYT1</name>